<feature type="domain" description="MacB-like periplasmic core" evidence="9">
    <location>
        <begin position="124"/>
        <end position="339"/>
    </location>
</feature>
<dbReference type="GO" id="GO:0022857">
    <property type="term" value="F:transmembrane transporter activity"/>
    <property type="evidence" value="ECO:0007669"/>
    <property type="project" value="TreeGrafter"/>
</dbReference>
<dbReference type="Proteomes" id="UP000702544">
    <property type="component" value="Unassembled WGS sequence"/>
</dbReference>
<dbReference type="AlphaFoldDB" id="A0AAE4ZC07"/>
<feature type="transmembrane region" description="Helical" evidence="7">
    <location>
        <begin position="470"/>
        <end position="491"/>
    </location>
</feature>
<dbReference type="Pfam" id="PF02687">
    <property type="entry name" value="FtsX"/>
    <property type="match status" value="1"/>
</dbReference>
<evidence type="ECO:0000259" key="9">
    <source>
        <dbReference type="Pfam" id="PF12704"/>
    </source>
</evidence>
<dbReference type="Pfam" id="PF12704">
    <property type="entry name" value="MacB_PCD"/>
    <property type="match status" value="1"/>
</dbReference>
<keyword evidence="5 7" id="KW-0472">Membrane</keyword>
<reference evidence="10 11" key="1">
    <citation type="submission" date="2020-01" db="EMBL/GenBank/DDBJ databases">
        <title>Genomes assembled from Gulf of Kutch pelagic sediment metagenomes.</title>
        <authorList>
            <person name="Chandrashekar M."/>
            <person name="Mahajan M.S."/>
            <person name="Dave K.J."/>
            <person name="Vatsa P."/>
            <person name="Nathani N.M."/>
        </authorList>
    </citation>
    <scope>NUCLEOTIDE SEQUENCE [LARGE SCALE GENOMIC DNA]</scope>
    <source>
        <strain evidence="10">KS3-K002</strain>
    </source>
</reference>
<dbReference type="InterPro" id="IPR025857">
    <property type="entry name" value="MacB_PCD"/>
</dbReference>
<gene>
    <name evidence="10" type="ORF">GWO12_14240</name>
</gene>
<keyword evidence="3 7" id="KW-0812">Transmembrane</keyword>
<comment type="subcellular location">
    <subcellularLocation>
        <location evidence="1">Cell membrane</location>
        <topology evidence="1">Multi-pass membrane protein</topology>
    </subcellularLocation>
</comment>
<sequence length="574" mass="62832">MRDWKRYVRERLGLSEARGGSEESVVEELAAALEDLYGEARDRGLSPQEADAYARERVGDWDALAAELVKHRRVDPVRRLNGWLERGAQQARARGGIWSWTADMGRDLRYTWRTLRRSPGFATIALLTLALGIGAVTAVFSLANGVLLSPLPYAESDELVYMWEKLVSFENASVSYPNFVDWRERNRAFEDLAAFNDAGINLTGVGPPEELGMVRVSASMFPILKVQPALGRNFLPEEDRVGGERVVLLTHGFWQGRFGGDPEIIGSSLTLDGLPSTVIGVMPRDFVFPPSGDPVDIYTPIGQFAENWIESRGDHPGIAVIGRLRDDMTIEGAREDMERIALELEAEYPDTNTGARVHVWSLHDRMVRNLRQPVMLLLVAVGLLLLIACTNVANLVLARGTARQREIAIRSSLGAHGGRIVRLLLTENIMLWLAGGALGVILANFALPALAALRPDEISPIFDVAIDVRVVLVASIVALLTGLLFGLVPALRSLRPDLVEHLKEGSRSSGGLARNRARSALVIAEVGLAVALLIGAGLVVRSFLEMIRESPGIDVENLLAVEVPLSETRYSEGE</sequence>
<feature type="transmembrane region" description="Helical" evidence="7">
    <location>
        <begin position="429"/>
        <end position="450"/>
    </location>
</feature>
<comment type="caution">
    <text evidence="10">The sequence shown here is derived from an EMBL/GenBank/DDBJ whole genome shotgun (WGS) entry which is preliminary data.</text>
</comment>
<evidence type="ECO:0000313" key="11">
    <source>
        <dbReference type="Proteomes" id="UP000702544"/>
    </source>
</evidence>
<comment type="similarity">
    <text evidence="6">Belongs to the ABC-4 integral membrane protein family.</text>
</comment>
<feature type="domain" description="ABC3 transporter permease C-terminal" evidence="8">
    <location>
        <begin position="379"/>
        <end position="495"/>
    </location>
</feature>
<evidence type="ECO:0000256" key="2">
    <source>
        <dbReference type="ARBA" id="ARBA00022475"/>
    </source>
</evidence>
<name>A0AAE4ZC07_9BACT</name>
<proteinExistence type="inferred from homology"/>
<evidence type="ECO:0000313" key="10">
    <source>
        <dbReference type="EMBL" id="NIR76251.1"/>
    </source>
</evidence>
<dbReference type="PANTHER" id="PTHR30572">
    <property type="entry name" value="MEMBRANE COMPONENT OF TRANSPORTER-RELATED"/>
    <property type="match status" value="1"/>
</dbReference>
<dbReference type="InterPro" id="IPR003838">
    <property type="entry name" value="ABC3_permease_C"/>
</dbReference>
<evidence type="ECO:0000256" key="3">
    <source>
        <dbReference type="ARBA" id="ARBA00022692"/>
    </source>
</evidence>
<keyword evidence="2" id="KW-1003">Cell membrane</keyword>
<feature type="non-terminal residue" evidence="10">
    <location>
        <position position="574"/>
    </location>
</feature>
<feature type="transmembrane region" description="Helical" evidence="7">
    <location>
        <begin position="520"/>
        <end position="540"/>
    </location>
</feature>
<evidence type="ECO:0000256" key="6">
    <source>
        <dbReference type="ARBA" id="ARBA00038076"/>
    </source>
</evidence>
<evidence type="ECO:0000256" key="1">
    <source>
        <dbReference type="ARBA" id="ARBA00004651"/>
    </source>
</evidence>
<evidence type="ECO:0000256" key="7">
    <source>
        <dbReference type="SAM" id="Phobius"/>
    </source>
</evidence>
<dbReference type="GO" id="GO:0005886">
    <property type="term" value="C:plasma membrane"/>
    <property type="evidence" value="ECO:0007669"/>
    <property type="project" value="UniProtKB-SubCell"/>
</dbReference>
<organism evidence="10 11">
    <name type="scientific">Candidatus Kutchimonas denitrificans</name>
    <dbReference type="NCBI Taxonomy" id="3056748"/>
    <lineage>
        <taxon>Bacteria</taxon>
        <taxon>Pseudomonadati</taxon>
        <taxon>Gemmatimonadota</taxon>
        <taxon>Gemmatimonadia</taxon>
        <taxon>Candidatus Palauibacterales</taxon>
        <taxon>Candidatus Palauibacteraceae</taxon>
        <taxon>Candidatus Kutchimonas</taxon>
    </lineage>
</organism>
<dbReference type="EMBL" id="JAACAK010000116">
    <property type="protein sequence ID" value="NIR76251.1"/>
    <property type="molecule type" value="Genomic_DNA"/>
</dbReference>
<accession>A0AAE4ZC07</accession>
<evidence type="ECO:0000259" key="8">
    <source>
        <dbReference type="Pfam" id="PF02687"/>
    </source>
</evidence>
<protein>
    <submittedName>
        <fullName evidence="10">FtsX-like permease family protein</fullName>
    </submittedName>
</protein>
<feature type="transmembrane region" description="Helical" evidence="7">
    <location>
        <begin position="121"/>
        <end position="143"/>
    </location>
</feature>
<dbReference type="InterPro" id="IPR050250">
    <property type="entry name" value="Macrolide_Exporter_MacB"/>
</dbReference>
<feature type="transmembrane region" description="Helical" evidence="7">
    <location>
        <begin position="374"/>
        <end position="397"/>
    </location>
</feature>
<evidence type="ECO:0000256" key="4">
    <source>
        <dbReference type="ARBA" id="ARBA00022989"/>
    </source>
</evidence>
<keyword evidence="4 7" id="KW-1133">Transmembrane helix</keyword>
<dbReference type="PANTHER" id="PTHR30572:SF4">
    <property type="entry name" value="ABC TRANSPORTER PERMEASE YTRF"/>
    <property type="match status" value="1"/>
</dbReference>
<evidence type="ECO:0000256" key="5">
    <source>
        <dbReference type="ARBA" id="ARBA00023136"/>
    </source>
</evidence>